<protein>
    <submittedName>
        <fullName evidence="1">Uncharacterized protein</fullName>
    </submittedName>
</protein>
<evidence type="ECO:0000313" key="1">
    <source>
        <dbReference type="EMBL" id="OMJ73518.1"/>
    </source>
</evidence>
<dbReference type="AlphaFoldDB" id="A0A1R2B9Q3"/>
<proteinExistence type="predicted"/>
<reference evidence="1 2" key="1">
    <citation type="submission" date="2016-11" db="EMBL/GenBank/DDBJ databases">
        <title>The macronuclear genome of Stentor coeruleus: a giant cell with tiny introns.</title>
        <authorList>
            <person name="Slabodnick M."/>
            <person name="Ruby J.G."/>
            <person name="Reiff S.B."/>
            <person name="Swart E.C."/>
            <person name="Gosai S."/>
            <person name="Prabakaran S."/>
            <person name="Witkowska E."/>
            <person name="Larue G.E."/>
            <person name="Fisher S."/>
            <person name="Freeman R.M."/>
            <person name="Gunawardena J."/>
            <person name="Chu W."/>
            <person name="Stover N.A."/>
            <person name="Gregory B.D."/>
            <person name="Nowacki M."/>
            <person name="Derisi J."/>
            <person name="Roy S.W."/>
            <person name="Marshall W.F."/>
            <person name="Sood P."/>
        </authorList>
    </citation>
    <scope>NUCLEOTIDE SEQUENCE [LARGE SCALE GENOMIC DNA]</scope>
    <source>
        <strain evidence="1">WM001</strain>
    </source>
</reference>
<dbReference type="Proteomes" id="UP000187209">
    <property type="component" value="Unassembled WGS sequence"/>
</dbReference>
<keyword evidence="2" id="KW-1185">Reference proteome</keyword>
<dbReference type="OrthoDB" id="326374at2759"/>
<comment type="caution">
    <text evidence="1">The sequence shown here is derived from an EMBL/GenBank/DDBJ whole genome shotgun (WGS) entry which is preliminary data.</text>
</comment>
<evidence type="ECO:0000313" key="2">
    <source>
        <dbReference type="Proteomes" id="UP000187209"/>
    </source>
</evidence>
<gene>
    <name evidence="1" type="ORF">SteCoe_27779</name>
</gene>
<organism evidence="1 2">
    <name type="scientific">Stentor coeruleus</name>
    <dbReference type="NCBI Taxonomy" id="5963"/>
    <lineage>
        <taxon>Eukaryota</taxon>
        <taxon>Sar</taxon>
        <taxon>Alveolata</taxon>
        <taxon>Ciliophora</taxon>
        <taxon>Postciliodesmatophora</taxon>
        <taxon>Heterotrichea</taxon>
        <taxon>Heterotrichida</taxon>
        <taxon>Stentoridae</taxon>
        <taxon>Stentor</taxon>
    </lineage>
</organism>
<accession>A0A1R2B9Q3</accession>
<dbReference type="EMBL" id="MPUH01000816">
    <property type="protein sequence ID" value="OMJ73518.1"/>
    <property type="molecule type" value="Genomic_DNA"/>
</dbReference>
<name>A0A1R2B9Q3_9CILI</name>
<sequence>MFQESQVGLKTTKRMRTQSCTANVVTPRHLLMMSNIVSDSQKFDFKTIKVEHPYFDRKRYKTMSSKRVKRIFESPVPEFAKEYVVSCPDSKKYHSKSSLSTQVKSKDRLSQTCQIIKENNDKVLIERKKKDTKKKRDFKWMDMEKEPTLNKIFRLYKPQILNFKDKSKIRVFATVSNGVKRSKAKLMKSLKQLNDIDLKKYKEKVEVEVEEVEKTREITKEYDRPAATYGEKIWRLNEVSILNLETLTN</sequence>